<proteinExistence type="predicted"/>
<dbReference type="EMBL" id="CP014844">
    <property type="protein sequence ID" value="AMR77692.1"/>
    <property type="molecule type" value="Genomic_DNA"/>
</dbReference>
<evidence type="ECO:0000313" key="2">
    <source>
        <dbReference type="Proteomes" id="UP000075238"/>
    </source>
</evidence>
<sequence length="108" mass="11891">MSLVDLADAFAKVERLPQHERLLIAVLLNDPPRWSAGSIYDPSVWLGFDSSIRQLIEEYRTGDRQPSVALTPFGRGHVLVAMGHQTAQGVIDTLEAGIGLIRQQIGNK</sequence>
<keyword evidence="2" id="KW-1185">Reference proteome</keyword>
<gene>
    <name evidence="1" type="ORF">A2G96_08060</name>
</gene>
<name>A0A142JHY0_9BURK</name>
<dbReference type="AlphaFoldDB" id="A0A142JHY0"/>
<reference evidence="1 2" key="1">
    <citation type="submission" date="2016-03" db="EMBL/GenBank/DDBJ databases">
        <title>Complete genome sequence of a novel chlorpyrifos degrading bacterium, Cupriavidus nantongensis sp. X1.</title>
        <authorList>
            <person name="Fang L."/>
        </authorList>
    </citation>
    <scope>NUCLEOTIDE SEQUENCE [LARGE SCALE GENOMIC DNA]</scope>
    <source>
        <strain evidence="1 2">X1</strain>
    </source>
</reference>
<dbReference type="RefSeq" id="WP_062798393.1">
    <property type="nucleotide sequence ID" value="NZ_CP014844.1"/>
</dbReference>
<accession>A0A142JHY0</accession>
<evidence type="ECO:0000313" key="1">
    <source>
        <dbReference type="EMBL" id="AMR77692.1"/>
    </source>
</evidence>
<dbReference type="Proteomes" id="UP000075238">
    <property type="component" value="Chromosome 1"/>
</dbReference>
<dbReference type="KEGG" id="cnan:A2G96_08060"/>
<protein>
    <submittedName>
        <fullName evidence="1">Uncharacterized protein</fullName>
    </submittedName>
</protein>
<organism evidence="1 2">
    <name type="scientific">Cupriavidus nantongensis</name>
    <dbReference type="NCBI Taxonomy" id="1796606"/>
    <lineage>
        <taxon>Bacteria</taxon>
        <taxon>Pseudomonadati</taxon>
        <taxon>Pseudomonadota</taxon>
        <taxon>Betaproteobacteria</taxon>
        <taxon>Burkholderiales</taxon>
        <taxon>Burkholderiaceae</taxon>
        <taxon>Cupriavidus</taxon>
    </lineage>
</organism>